<dbReference type="PANTHER" id="PTHR11142:SF0">
    <property type="entry name" value="TRNA PSEUDOURIDINE SYNTHASE-LIKE 1"/>
    <property type="match status" value="1"/>
</dbReference>
<comment type="caution">
    <text evidence="9">The sequence shown here is derived from an EMBL/GenBank/DDBJ whole genome shotgun (WGS) entry which is preliminary data.</text>
</comment>
<dbReference type="PATRIC" id="fig|993516.3.peg.5063"/>
<dbReference type="Pfam" id="PF01416">
    <property type="entry name" value="PseudoU_synth_1"/>
    <property type="match status" value="2"/>
</dbReference>
<comment type="similarity">
    <text evidence="1 4 7">Belongs to the tRNA pseudouridine synthase TruA family.</text>
</comment>
<evidence type="ECO:0000313" key="10">
    <source>
        <dbReference type="Proteomes" id="UP000010959"/>
    </source>
</evidence>
<name>L7CBP4_RHOBT</name>
<evidence type="ECO:0000256" key="6">
    <source>
        <dbReference type="PIRSR" id="PIRSR001430-2"/>
    </source>
</evidence>
<evidence type="ECO:0000256" key="1">
    <source>
        <dbReference type="ARBA" id="ARBA00009375"/>
    </source>
</evidence>
<dbReference type="AlphaFoldDB" id="L7CBP4"/>
<dbReference type="GO" id="GO:0003723">
    <property type="term" value="F:RNA binding"/>
    <property type="evidence" value="ECO:0007669"/>
    <property type="project" value="InterPro"/>
</dbReference>
<dbReference type="EMBL" id="AMWG01000131">
    <property type="protein sequence ID" value="ELP31275.1"/>
    <property type="molecule type" value="Genomic_DNA"/>
</dbReference>
<dbReference type="GO" id="GO:0160147">
    <property type="term" value="F:tRNA pseudouridine(38-40) synthase activity"/>
    <property type="evidence" value="ECO:0007669"/>
    <property type="project" value="UniProtKB-EC"/>
</dbReference>
<dbReference type="NCBIfam" id="TIGR00071">
    <property type="entry name" value="hisT_truA"/>
    <property type="match status" value="1"/>
</dbReference>
<comment type="subunit">
    <text evidence="4">Homodimer.</text>
</comment>
<dbReference type="InterPro" id="IPR020097">
    <property type="entry name" value="PsdUridine_synth_TruA_a/b_dom"/>
</dbReference>
<organism evidence="9 10">
    <name type="scientific">Rhodopirellula baltica SWK14</name>
    <dbReference type="NCBI Taxonomy" id="993516"/>
    <lineage>
        <taxon>Bacteria</taxon>
        <taxon>Pseudomonadati</taxon>
        <taxon>Planctomycetota</taxon>
        <taxon>Planctomycetia</taxon>
        <taxon>Pirellulales</taxon>
        <taxon>Pirellulaceae</taxon>
        <taxon>Rhodopirellula</taxon>
    </lineage>
</organism>
<dbReference type="InterPro" id="IPR020103">
    <property type="entry name" value="PsdUridine_synth_cat_dom_sf"/>
</dbReference>
<comment type="function">
    <text evidence="4">Formation of pseudouridine at positions 38, 39 and 40 in the anticodon stem and loop of transfer RNAs.</text>
</comment>
<evidence type="ECO:0000313" key="9">
    <source>
        <dbReference type="EMBL" id="ELP31275.1"/>
    </source>
</evidence>
<protein>
    <recommendedName>
        <fullName evidence="4">tRNA pseudouridine synthase A</fullName>
        <ecNumber evidence="4">5.4.99.12</ecNumber>
    </recommendedName>
    <alternativeName>
        <fullName evidence="4">tRNA pseudouridine(38-40) synthase</fullName>
    </alternativeName>
    <alternativeName>
        <fullName evidence="4">tRNA pseudouridylate synthase I</fullName>
    </alternativeName>
    <alternativeName>
        <fullName evidence="4">tRNA-uridine isomerase I</fullName>
    </alternativeName>
</protein>
<dbReference type="GO" id="GO:0031119">
    <property type="term" value="P:tRNA pseudouridine synthesis"/>
    <property type="evidence" value="ECO:0007669"/>
    <property type="project" value="UniProtKB-UniRule"/>
</dbReference>
<evidence type="ECO:0000256" key="3">
    <source>
        <dbReference type="ARBA" id="ARBA00023235"/>
    </source>
</evidence>
<dbReference type="InterPro" id="IPR001406">
    <property type="entry name" value="PsdUridine_synth_TruA"/>
</dbReference>
<comment type="catalytic activity">
    <reaction evidence="4 7">
        <text>uridine(38/39/40) in tRNA = pseudouridine(38/39/40) in tRNA</text>
        <dbReference type="Rhea" id="RHEA:22376"/>
        <dbReference type="Rhea" id="RHEA-COMP:10085"/>
        <dbReference type="Rhea" id="RHEA-COMP:10087"/>
        <dbReference type="ChEBI" id="CHEBI:65314"/>
        <dbReference type="ChEBI" id="CHEBI:65315"/>
        <dbReference type="EC" id="5.4.99.12"/>
    </reaction>
</comment>
<dbReference type="Gene3D" id="3.30.70.660">
    <property type="entry name" value="Pseudouridine synthase I, catalytic domain, C-terminal subdomain"/>
    <property type="match status" value="1"/>
</dbReference>
<feature type="binding site" evidence="4 6">
    <location>
        <position position="120"/>
    </location>
    <ligand>
        <name>substrate</name>
    </ligand>
</feature>
<dbReference type="HAMAP" id="MF_00171">
    <property type="entry name" value="TruA"/>
    <property type="match status" value="1"/>
</dbReference>
<accession>L7CBP4</accession>
<feature type="domain" description="Pseudouridine synthase I TruA alpha/beta" evidence="8">
    <location>
        <begin position="153"/>
        <end position="266"/>
    </location>
</feature>
<feature type="domain" description="Pseudouridine synthase I TruA alpha/beta" evidence="8">
    <location>
        <begin position="17"/>
        <end position="107"/>
    </location>
</feature>
<dbReference type="RefSeq" id="WP_007339435.1">
    <property type="nucleotide sequence ID" value="NZ_AMWG01000131.1"/>
</dbReference>
<reference evidence="9 10" key="1">
    <citation type="journal article" date="2013" name="Mar. Genomics">
        <title>Expression of sulfatases in Rhodopirellula baltica and the diversity of sulfatases in the genus Rhodopirellula.</title>
        <authorList>
            <person name="Wegner C.E."/>
            <person name="Richter-Heitmann T."/>
            <person name="Klindworth A."/>
            <person name="Klockow C."/>
            <person name="Richter M."/>
            <person name="Achstetter T."/>
            <person name="Glockner F.O."/>
            <person name="Harder J."/>
        </authorList>
    </citation>
    <scope>NUCLEOTIDE SEQUENCE [LARGE SCALE GENOMIC DNA]</scope>
    <source>
        <strain evidence="9 10">SWK14</strain>
    </source>
</reference>
<keyword evidence="2 4" id="KW-0819">tRNA processing</keyword>
<keyword evidence="3 4" id="KW-0413">Isomerase</keyword>
<dbReference type="Proteomes" id="UP000010959">
    <property type="component" value="Unassembled WGS sequence"/>
</dbReference>
<evidence type="ECO:0000256" key="5">
    <source>
        <dbReference type="PIRSR" id="PIRSR001430-1"/>
    </source>
</evidence>
<dbReference type="CDD" id="cd02570">
    <property type="entry name" value="PseudoU_synth_EcTruA"/>
    <property type="match status" value="1"/>
</dbReference>
<evidence type="ECO:0000256" key="7">
    <source>
        <dbReference type="RuleBase" id="RU003792"/>
    </source>
</evidence>
<dbReference type="InterPro" id="IPR020094">
    <property type="entry name" value="TruA/RsuA/RluB/E/F_N"/>
</dbReference>
<dbReference type="EC" id="5.4.99.12" evidence="4"/>
<evidence type="ECO:0000256" key="4">
    <source>
        <dbReference type="HAMAP-Rule" id="MF_00171"/>
    </source>
</evidence>
<dbReference type="PANTHER" id="PTHR11142">
    <property type="entry name" value="PSEUDOURIDYLATE SYNTHASE"/>
    <property type="match status" value="1"/>
</dbReference>
<dbReference type="SUPFAM" id="SSF55120">
    <property type="entry name" value="Pseudouridine synthase"/>
    <property type="match status" value="1"/>
</dbReference>
<gene>
    <name evidence="4" type="primary">truA</name>
    <name evidence="9" type="ORF">RBSWK_04740</name>
</gene>
<feature type="active site" description="Nucleophile" evidence="4 5">
    <location>
        <position position="61"/>
    </location>
</feature>
<evidence type="ECO:0000259" key="8">
    <source>
        <dbReference type="Pfam" id="PF01416"/>
    </source>
</evidence>
<dbReference type="InterPro" id="IPR020095">
    <property type="entry name" value="PsdUridine_synth_TruA_C"/>
</dbReference>
<dbReference type="Gene3D" id="3.30.70.580">
    <property type="entry name" value="Pseudouridine synthase I, catalytic domain, N-terminal subdomain"/>
    <property type="match status" value="1"/>
</dbReference>
<dbReference type="FunFam" id="3.30.70.580:FF:000001">
    <property type="entry name" value="tRNA pseudouridine synthase A"/>
    <property type="match status" value="1"/>
</dbReference>
<evidence type="ECO:0000256" key="2">
    <source>
        <dbReference type="ARBA" id="ARBA00022694"/>
    </source>
</evidence>
<dbReference type="PIRSF" id="PIRSF001430">
    <property type="entry name" value="tRNA_psdUrid_synth"/>
    <property type="match status" value="1"/>
</dbReference>
<comment type="caution">
    <text evidence="4">Lacks conserved residue(s) required for the propagation of feature annotation.</text>
</comment>
<sequence length="279" mass="31110">MNCKPTNDRPRTFHLTVAYDGTEYCGWQVQPEQRSIQSELERVIRPLAGRPVRVLGSGRTDAGVHAIGQVARCVLPVWKADTVALQRAINSKLPNDIRVKAVRETRERFHPIADATGKQYQYLVQVGGSRDPFANRFVNRVGGPIDHSAMQSAAAKFVGCHDFKAFQGTGAERPSTVRTIHSARWIPRVATGPTGAELEGEHWCFEIDGEGFLYNMVRNLMGTMLEVGRGKKPLDWIDEVLASRDRKMAGPTAPPQGLFLCRVDYPDEVFQVEEPDVIE</sequence>
<proteinExistence type="inferred from homology"/>